<accession>A0AA37BSV5</accession>
<dbReference type="Proteomes" id="UP001051844">
    <property type="component" value="Unassembled WGS sequence"/>
</dbReference>
<name>A0AA37BSV5_9ACTN</name>
<organism evidence="1 2">
    <name type="scientific">Streptomyces albidoflavus</name>
    <dbReference type="NCBI Taxonomy" id="1886"/>
    <lineage>
        <taxon>Bacteria</taxon>
        <taxon>Bacillati</taxon>
        <taxon>Actinomycetota</taxon>
        <taxon>Actinomycetes</taxon>
        <taxon>Kitasatosporales</taxon>
        <taxon>Streptomycetaceae</taxon>
        <taxon>Streptomyces</taxon>
        <taxon>Streptomyces albidoflavus group</taxon>
    </lineage>
</organism>
<dbReference type="EMBL" id="BNDZ01000003">
    <property type="protein sequence ID" value="GHI43916.1"/>
    <property type="molecule type" value="Genomic_DNA"/>
</dbReference>
<evidence type="ECO:0000313" key="2">
    <source>
        <dbReference type="Proteomes" id="UP001051844"/>
    </source>
</evidence>
<protein>
    <submittedName>
        <fullName evidence="1">Uncharacterized protein</fullName>
    </submittedName>
</protein>
<reference evidence="1" key="1">
    <citation type="submission" date="2022-09" db="EMBL/GenBank/DDBJ databases">
        <title>Whole genome shotgun sequence of Streptomyces albidoflavus NBRC 12854.</title>
        <authorList>
            <person name="Komaki H."/>
            <person name="Tamura T."/>
        </authorList>
    </citation>
    <scope>NUCLEOTIDE SEQUENCE</scope>
    <source>
        <strain evidence="1">NBRC 12854</strain>
    </source>
</reference>
<proteinExistence type="predicted"/>
<evidence type="ECO:0000313" key="1">
    <source>
        <dbReference type="EMBL" id="GHI43916.1"/>
    </source>
</evidence>
<comment type="caution">
    <text evidence="1">The sequence shown here is derived from an EMBL/GenBank/DDBJ whole genome shotgun (WGS) entry which is preliminary data.</text>
</comment>
<dbReference type="AlphaFoldDB" id="A0AA37BSV5"/>
<sequence>MDGPDNGADASGGTSGVPGTLLSLSTAALLHIRFQHPGMERRRVFELHSPRSCLWPGRHLAEDLVLCAGRVNVPFAMLRDGTFYAPRPPRLA</sequence>
<gene>
    <name evidence="1" type="ORF">ScoT_00900</name>
</gene>